<dbReference type="SMART" id="SM00490">
    <property type="entry name" value="HELICc"/>
    <property type="match status" value="1"/>
</dbReference>
<dbReference type="InterPro" id="IPR001650">
    <property type="entry name" value="Helicase_C-like"/>
</dbReference>
<feature type="domain" description="Helicase C-terminal" evidence="6">
    <location>
        <begin position="634"/>
        <end position="789"/>
    </location>
</feature>
<dbReference type="PROSITE" id="PS51194">
    <property type="entry name" value="HELICASE_CTER"/>
    <property type="match status" value="1"/>
</dbReference>
<feature type="compositionally biased region" description="Basic residues" evidence="4">
    <location>
        <begin position="103"/>
        <end position="116"/>
    </location>
</feature>
<feature type="compositionally biased region" description="Basic and acidic residues" evidence="4">
    <location>
        <begin position="32"/>
        <end position="44"/>
    </location>
</feature>
<dbReference type="InterPro" id="IPR027417">
    <property type="entry name" value="P-loop_NTPase"/>
</dbReference>
<dbReference type="InterPro" id="IPR014001">
    <property type="entry name" value="Helicase_ATP-bd"/>
</dbReference>
<feature type="domain" description="Helicase ATP-binding" evidence="5">
    <location>
        <begin position="172"/>
        <end position="424"/>
    </location>
</feature>
<dbReference type="EMBL" id="LVVM01005754">
    <property type="protein sequence ID" value="OJA09846.1"/>
    <property type="molecule type" value="Genomic_DNA"/>
</dbReference>
<keyword evidence="2" id="KW-0378">Hydrolase</keyword>
<dbReference type="Proteomes" id="UP000183567">
    <property type="component" value="Unassembled WGS sequence"/>
</dbReference>
<name>A0A1J8PL05_9AGAM</name>
<feature type="region of interest" description="Disordered" evidence="4">
    <location>
        <begin position="1"/>
        <end position="56"/>
    </location>
</feature>
<accession>A0A1J8PL05</accession>
<organism evidence="7 8">
    <name type="scientific">Rhizopogon vesiculosus</name>
    <dbReference type="NCBI Taxonomy" id="180088"/>
    <lineage>
        <taxon>Eukaryota</taxon>
        <taxon>Fungi</taxon>
        <taxon>Dikarya</taxon>
        <taxon>Basidiomycota</taxon>
        <taxon>Agaricomycotina</taxon>
        <taxon>Agaricomycetes</taxon>
        <taxon>Agaricomycetidae</taxon>
        <taxon>Boletales</taxon>
        <taxon>Suillineae</taxon>
        <taxon>Rhizopogonaceae</taxon>
        <taxon>Rhizopogon</taxon>
    </lineage>
</organism>
<evidence type="ECO:0000313" key="7">
    <source>
        <dbReference type="EMBL" id="OJA09846.1"/>
    </source>
</evidence>
<evidence type="ECO:0000259" key="6">
    <source>
        <dbReference type="PROSITE" id="PS51194"/>
    </source>
</evidence>
<dbReference type="OrthoDB" id="5857104at2759"/>
<gene>
    <name evidence="7" type="ORF">AZE42_07997</name>
</gene>
<evidence type="ECO:0000259" key="5">
    <source>
        <dbReference type="PROSITE" id="PS51192"/>
    </source>
</evidence>
<evidence type="ECO:0000256" key="3">
    <source>
        <dbReference type="ARBA" id="ARBA00022840"/>
    </source>
</evidence>
<proteinExistence type="predicted"/>
<feature type="compositionally biased region" description="Basic residues" evidence="4">
    <location>
        <begin position="273"/>
        <end position="306"/>
    </location>
</feature>
<feature type="compositionally biased region" description="Basic and acidic residues" evidence="4">
    <location>
        <begin position="117"/>
        <end position="129"/>
    </location>
</feature>
<dbReference type="PANTHER" id="PTHR10799">
    <property type="entry name" value="SNF2/RAD54 HELICASE FAMILY"/>
    <property type="match status" value="1"/>
</dbReference>
<dbReference type="GO" id="GO:0016787">
    <property type="term" value="F:hydrolase activity"/>
    <property type="evidence" value="ECO:0007669"/>
    <property type="project" value="UniProtKB-KW"/>
</dbReference>
<dbReference type="Gene3D" id="3.40.50.300">
    <property type="entry name" value="P-loop containing nucleotide triphosphate hydrolases"/>
    <property type="match status" value="1"/>
</dbReference>
<dbReference type="AlphaFoldDB" id="A0A1J8PL05"/>
<dbReference type="InterPro" id="IPR038718">
    <property type="entry name" value="SNF2-like_sf"/>
</dbReference>
<reference evidence="7 8" key="1">
    <citation type="submission" date="2016-03" db="EMBL/GenBank/DDBJ databases">
        <title>Comparative genomics of the ectomycorrhizal sister species Rhizopogon vinicolor and Rhizopogon vesiculosus (Basidiomycota: Boletales) reveals a divergence of the mating type B locus.</title>
        <authorList>
            <person name="Mujic A.B."/>
            <person name="Kuo A."/>
            <person name="Tritt A."/>
            <person name="Lipzen A."/>
            <person name="Chen C."/>
            <person name="Johnson J."/>
            <person name="Sharma A."/>
            <person name="Barry K."/>
            <person name="Grigoriev I.V."/>
            <person name="Spatafora J.W."/>
        </authorList>
    </citation>
    <scope>NUCLEOTIDE SEQUENCE [LARGE SCALE GENOMIC DNA]</scope>
    <source>
        <strain evidence="7 8">AM-OR11-056</strain>
    </source>
</reference>
<evidence type="ECO:0000256" key="2">
    <source>
        <dbReference type="ARBA" id="ARBA00022801"/>
    </source>
</evidence>
<keyword evidence="3" id="KW-0067">ATP-binding</keyword>
<dbReference type="PROSITE" id="PS51192">
    <property type="entry name" value="HELICASE_ATP_BIND_1"/>
    <property type="match status" value="1"/>
</dbReference>
<feature type="compositionally biased region" description="Low complexity" evidence="4">
    <location>
        <begin position="13"/>
        <end position="24"/>
    </location>
</feature>
<dbReference type="SMART" id="SM00487">
    <property type="entry name" value="DEXDc"/>
    <property type="match status" value="1"/>
</dbReference>
<feature type="compositionally biased region" description="Acidic residues" evidence="4">
    <location>
        <begin position="309"/>
        <end position="327"/>
    </location>
</feature>
<dbReference type="CDD" id="cd18793">
    <property type="entry name" value="SF2_C_SNF"/>
    <property type="match status" value="1"/>
</dbReference>
<protein>
    <submittedName>
        <fullName evidence="7">Uncharacterized protein</fullName>
    </submittedName>
</protein>
<comment type="caution">
    <text evidence="7">The sequence shown here is derived from an EMBL/GenBank/DDBJ whole genome shotgun (WGS) entry which is preliminary data.</text>
</comment>
<evidence type="ECO:0000313" key="8">
    <source>
        <dbReference type="Proteomes" id="UP000183567"/>
    </source>
</evidence>
<dbReference type="Pfam" id="PF00271">
    <property type="entry name" value="Helicase_C"/>
    <property type="match status" value="1"/>
</dbReference>
<feature type="compositionally biased region" description="Polar residues" evidence="4">
    <location>
        <begin position="1"/>
        <end position="12"/>
    </location>
</feature>
<keyword evidence="8" id="KW-1185">Reference proteome</keyword>
<keyword evidence="1" id="KW-0547">Nucleotide-binding</keyword>
<dbReference type="STRING" id="180088.A0A1J8PL05"/>
<evidence type="ECO:0000256" key="1">
    <source>
        <dbReference type="ARBA" id="ARBA00022741"/>
    </source>
</evidence>
<dbReference type="InterPro" id="IPR049730">
    <property type="entry name" value="SNF2/RAD54-like_C"/>
</dbReference>
<sequence length="895" mass="100521">MFSPTSSSPVAFSTSPGPTSTAASSPPPSRELSSRGEKSTRETSEVMESIEDEEFQERFSRLERLLEKSFTYSKLLGAQMDKEKRACALRAAMQAAAPSKPKSVTRKSAPRRGVKRVRVEESDEERAPVKQEIPGPSVTEGENGPRPKFPQPALITGATLKDYQLEGVEWMVSLDKNGVSGILADEMGLGKTLQTIAFNAHLRGLGHYQPFLIVCPLSVLHNWIEEFQKFAPSIPVCMYHGTPAERADLRRTVMRLPETSDGISMPEEEVTMKKRAGRKAKGKKAPARKPPAPKRKAKGRPAKRRKIESDDEDSFQLDEEDEDTSDVDDTHIPTPHNNLSPQTPATFPVVVTTYEMILKDRVHLSAYDWGYIVVDEGHRLKNLNCKLMQEIKKYPSAGRMILTGTPLHNNLAELWSLLNFILPDIFDDLDTFQEWFNLGTMQSRLSTEQSSQLIGTLHGILKPFLLRRLKADVEGLLPPKKEYVLYAPLSIRQRDLYDSILNGSLRSYLLGTSKEAEARVEKVAKIDVDAPMKLRQQDKRQYDLDGNDDEYFEMLEAGGVAKVKGAQDDISELGRQHQQLTTRKKVNNMKLQNTVMQLRKVCSHPFLFDWPHVPGTQELVLDQQLVDASGKMMVLDRLLEELFHRKHKVLLFSQFTTMLDVLEDWATELKGWSICRIDGSTAPMERREQMNMFQKGGDSPDAPKLFLLSTRAGGLGINLTAADTVIFYDQDWNPQMDIQAQDRAHRIGQTKPVLVFRLVTAHSVETKIMHRATEKRKLEALVIAKGKFKLPGQSGAPAKSGTQSMTELAADLLKLEGEQIDVVTNTSTEGKKRVLSDEDLNMLLDRSKAVFADRKKGWKSEETRDGKRAAFAVYEAPAHEGNDFVAKIMGEDVPE</sequence>
<dbReference type="Pfam" id="PF00176">
    <property type="entry name" value="SNF2-rel_dom"/>
    <property type="match status" value="1"/>
</dbReference>
<feature type="region of interest" description="Disordered" evidence="4">
    <location>
        <begin position="256"/>
        <end position="343"/>
    </location>
</feature>
<dbReference type="SUPFAM" id="SSF52540">
    <property type="entry name" value="P-loop containing nucleoside triphosphate hydrolases"/>
    <property type="match status" value="2"/>
</dbReference>
<evidence type="ECO:0000256" key="4">
    <source>
        <dbReference type="SAM" id="MobiDB-lite"/>
    </source>
</evidence>
<dbReference type="GO" id="GO:0005524">
    <property type="term" value="F:ATP binding"/>
    <property type="evidence" value="ECO:0007669"/>
    <property type="project" value="InterPro"/>
</dbReference>
<dbReference type="Gene3D" id="3.40.50.10810">
    <property type="entry name" value="Tandem AAA-ATPase domain"/>
    <property type="match status" value="2"/>
</dbReference>
<feature type="region of interest" description="Disordered" evidence="4">
    <location>
        <begin position="93"/>
        <end position="153"/>
    </location>
</feature>
<dbReference type="InterPro" id="IPR000330">
    <property type="entry name" value="SNF2_N"/>
</dbReference>